<gene>
    <name evidence="9" type="ORF">IAA66_02025</name>
</gene>
<dbReference type="InterPro" id="IPR035906">
    <property type="entry name" value="MetI-like_sf"/>
</dbReference>
<dbReference type="CDD" id="cd06261">
    <property type="entry name" value="TM_PBP2"/>
    <property type="match status" value="1"/>
</dbReference>
<evidence type="ECO:0000256" key="6">
    <source>
        <dbReference type="ARBA" id="ARBA00023136"/>
    </source>
</evidence>
<keyword evidence="3" id="KW-1003">Cell membrane</keyword>
<sequence length="282" mass="31675">MHQRTYLRARRRIVYVVVGFLSLLIGCLVIFPIFYAFCTSFMSASELTSWPPKLLPERFTYLDNYRAVLTKTKMPRFMFNSLVLAGGGTLLRLVTASLAAFSFSFYEYRGRNALFFLILGSMMIPGDAVVISNYVNVSRMGLMDTYLGLIVVYGVSATNVFMMRQYMRTLPTALRDASLIDGCSDMRFFLHVVLPCATPVLFSVGISSFVNLWNAYIWPLLITNREEMRVVQVGVTMLSTEDDPAYGRVMAAVSLILVPSILVFVLFQRRIVSGITTGSVKG</sequence>
<dbReference type="InterPro" id="IPR000515">
    <property type="entry name" value="MetI-like"/>
</dbReference>
<evidence type="ECO:0000256" key="4">
    <source>
        <dbReference type="ARBA" id="ARBA00022692"/>
    </source>
</evidence>
<keyword evidence="2 7" id="KW-0813">Transport</keyword>
<organism evidence="9 10">
    <name type="scientific">Candidatus Avichristensenella intestinipullorum</name>
    <dbReference type="NCBI Taxonomy" id="2840693"/>
    <lineage>
        <taxon>Bacteria</taxon>
        <taxon>Bacillati</taxon>
        <taxon>Bacillota</taxon>
        <taxon>Clostridia</taxon>
        <taxon>Candidatus Avichristensenella</taxon>
    </lineage>
</organism>
<evidence type="ECO:0000256" key="2">
    <source>
        <dbReference type="ARBA" id="ARBA00022448"/>
    </source>
</evidence>
<name>A0A9D0YUZ4_9FIRM</name>
<evidence type="ECO:0000256" key="1">
    <source>
        <dbReference type="ARBA" id="ARBA00004651"/>
    </source>
</evidence>
<dbReference type="GO" id="GO:0055085">
    <property type="term" value="P:transmembrane transport"/>
    <property type="evidence" value="ECO:0007669"/>
    <property type="project" value="InterPro"/>
</dbReference>
<keyword evidence="4 7" id="KW-0812">Transmembrane</keyword>
<dbReference type="PROSITE" id="PS50928">
    <property type="entry name" value="ABC_TM1"/>
    <property type="match status" value="1"/>
</dbReference>
<evidence type="ECO:0000259" key="8">
    <source>
        <dbReference type="PROSITE" id="PS50928"/>
    </source>
</evidence>
<keyword evidence="6 7" id="KW-0472">Membrane</keyword>
<comment type="caution">
    <text evidence="9">The sequence shown here is derived from an EMBL/GenBank/DDBJ whole genome shotgun (WGS) entry which is preliminary data.</text>
</comment>
<protein>
    <submittedName>
        <fullName evidence="9">Carbohydrate ABC transporter permease</fullName>
    </submittedName>
</protein>
<dbReference type="PANTHER" id="PTHR43744">
    <property type="entry name" value="ABC TRANSPORTER PERMEASE PROTEIN MG189-RELATED-RELATED"/>
    <property type="match status" value="1"/>
</dbReference>
<dbReference type="EMBL" id="DVFI01000026">
    <property type="protein sequence ID" value="HIQ62350.1"/>
    <property type="molecule type" value="Genomic_DNA"/>
</dbReference>
<dbReference type="AlphaFoldDB" id="A0A9D0YUZ4"/>
<feature type="transmembrane region" description="Helical" evidence="7">
    <location>
        <begin position="12"/>
        <end position="37"/>
    </location>
</feature>
<evidence type="ECO:0000313" key="9">
    <source>
        <dbReference type="EMBL" id="HIQ62350.1"/>
    </source>
</evidence>
<comment type="subcellular location">
    <subcellularLocation>
        <location evidence="1 7">Cell membrane</location>
        <topology evidence="1 7">Multi-pass membrane protein</topology>
    </subcellularLocation>
</comment>
<accession>A0A9D0YUZ4</accession>
<feature type="transmembrane region" description="Helical" evidence="7">
    <location>
        <begin position="188"/>
        <end position="210"/>
    </location>
</feature>
<evidence type="ECO:0000256" key="5">
    <source>
        <dbReference type="ARBA" id="ARBA00022989"/>
    </source>
</evidence>
<reference evidence="9" key="1">
    <citation type="submission" date="2020-10" db="EMBL/GenBank/DDBJ databases">
        <authorList>
            <person name="Gilroy R."/>
        </authorList>
    </citation>
    <scope>NUCLEOTIDE SEQUENCE</scope>
    <source>
        <strain evidence="9">ChiHile30-977</strain>
    </source>
</reference>
<evidence type="ECO:0000256" key="7">
    <source>
        <dbReference type="RuleBase" id="RU363032"/>
    </source>
</evidence>
<evidence type="ECO:0000313" key="10">
    <source>
        <dbReference type="Proteomes" id="UP000886819"/>
    </source>
</evidence>
<feature type="transmembrane region" description="Helical" evidence="7">
    <location>
        <begin position="113"/>
        <end position="134"/>
    </location>
</feature>
<feature type="transmembrane region" description="Helical" evidence="7">
    <location>
        <begin position="146"/>
        <end position="167"/>
    </location>
</feature>
<dbReference type="Proteomes" id="UP000886819">
    <property type="component" value="Unassembled WGS sequence"/>
</dbReference>
<evidence type="ECO:0000256" key="3">
    <source>
        <dbReference type="ARBA" id="ARBA00022475"/>
    </source>
</evidence>
<dbReference type="Gene3D" id="1.10.3720.10">
    <property type="entry name" value="MetI-like"/>
    <property type="match status" value="1"/>
</dbReference>
<dbReference type="SUPFAM" id="SSF161098">
    <property type="entry name" value="MetI-like"/>
    <property type="match status" value="1"/>
</dbReference>
<dbReference type="PROSITE" id="PS51257">
    <property type="entry name" value="PROKAR_LIPOPROTEIN"/>
    <property type="match status" value="1"/>
</dbReference>
<reference evidence="9" key="2">
    <citation type="journal article" date="2021" name="PeerJ">
        <title>Extensive microbial diversity within the chicken gut microbiome revealed by metagenomics and culture.</title>
        <authorList>
            <person name="Gilroy R."/>
            <person name="Ravi A."/>
            <person name="Getino M."/>
            <person name="Pursley I."/>
            <person name="Horton D.L."/>
            <person name="Alikhan N.F."/>
            <person name="Baker D."/>
            <person name="Gharbi K."/>
            <person name="Hall N."/>
            <person name="Watson M."/>
            <person name="Adriaenssens E.M."/>
            <person name="Foster-Nyarko E."/>
            <person name="Jarju S."/>
            <person name="Secka A."/>
            <person name="Antonio M."/>
            <person name="Oren A."/>
            <person name="Chaudhuri R.R."/>
            <person name="La Ragione R."/>
            <person name="Hildebrand F."/>
            <person name="Pallen M.J."/>
        </authorList>
    </citation>
    <scope>NUCLEOTIDE SEQUENCE</scope>
    <source>
        <strain evidence="9">ChiHile30-977</strain>
    </source>
</reference>
<dbReference type="Pfam" id="PF00528">
    <property type="entry name" value="BPD_transp_1"/>
    <property type="match status" value="1"/>
</dbReference>
<proteinExistence type="inferred from homology"/>
<keyword evidence="5 7" id="KW-1133">Transmembrane helix</keyword>
<comment type="similarity">
    <text evidence="7">Belongs to the binding-protein-dependent transport system permease family.</text>
</comment>
<dbReference type="PANTHER" id="PTHR43744:SF8">
    <property type="entry name" value="SN-GLYCEROL-3-PHOSPHATE TRANSPORT SYSTEM PERMEASE PROTEIN UGPE"/>
    <property type="match status" value="1"/>
</dbReference>
<feature type="transmembrane region" description="Helical" evidence="7">
    <location>
        <begin position="245"/>
        <end position="267"/>
    </location>
</feature>
<feature type="domain" description="ABC transmembrane type-1" evidence="8">
    <location>
        <begin position="78"/>
        <end position="267"/>
    </location>
</feature>
<feature type="transmembrane region" description="Helical" evidence="7">
    <location>
        <begin position="77"/>
        <end position="101"/>
    </location>
</feature>
<dbReference type="GO" id="GO:0005886">
    <property type="term" value="C:plasma membrane"/>
    <property type="evidence" value="ECO:0007669"/>
    <property type="project" value="UniProtKB-SubCell"/>
</dbReference>